<dbReference type="KEGG" id="asul:DFR86_02065"/>
<dbReference type="OrthoDB" id="34497at2157"/>
<proteinExistence type="predicted"/>
<dbReference type="Proteomes" id="UP000248410">
    <property type="component" value="Chromosome"/>
</dbReference>
<gene>
    <name evidence="1" type="ORF">DFR86_02065</name>
</gene>
<keyword evidence="2" id="KW-1185">Reference proteome</keyword>
<dbReference type="EMBL" id="CP029288">
    <property type="protein sequence ID" value="AWR96453.1"/>
    <property type="molecule type" value="Genomic_DNA"/>
</dbReference>
<evidence type="ECO:0000313" key="2">
    <source>
        <dbReference type="Proteomes" id="UP000248410"/>
    </source>
</evidence>
<dbReference type="AlphaFoldDB" id="A0A2U9IKA7"/>
<organism evidence="1 2">
    <name type="scientific">Acidianus sulfidivorans JP7</name>
    <dbReference type="NCBI Taxonomy" id="619593"/>
    <lineage>
        <taxon>Archaea</taxon>
        <taxon>Thermoproteota</taxon>
        <taxon>Thermoprotei</taxon>
        <taxon>Sulfolobales</taxon>
        <taxon>Sulfolobaceae</taxon>
        <taxon>Acidianus</taxon>
    </lineage>
</organism>
<accession>A0A2U9IKA7</accession>
<dbReference type="RefSeq" id="WP_110379343.1">
    <property type="nucleotide sequence ID" value="NZ_CP029288.2"/>
</dbReference>
<dbReference type="GeneID" id="36836716"/>
<sequence>MKTRSLYSLAKLPSMQKFIDEAEKYSENNKLVPIISFYLEDELLANLIKSLDKKFSSIFKEYGYERTIFVRKVLSQSNEPTENIQEFPYYLIPVGKINRIKIVENDKVPPKAEPIEGIFRVTFLPYHSITELNNAINRQGEDDILIEYKNGKQVSFVKKRNIFMDSRSVEKIQDSRFYANFVPSINLMLITSIIANNVIALQNEIIISKDDNDNFSFEIIKGKASENDISSGNILLLKEKANIYYDYKHKSIPKEEIIKGIAWKISQ</sequence>
<reference evidence="1 2" key="1">
    <citation type="submission" date="2018-05" db="EMBL/GenBank/DDBJ databases">
        <title>Complete Genome Sequences of Extremely Thermoacidophilic, Metal-Mobilizing Type-Strain Members of the Archaeal Family Sulfolobaceae: Acidianus brierleyi DSM-1651T, Acidianus sulfidivorans DSM-18786T, Metallosphaera hakonensis DSM-7519T, and Metallosphaera prunae DSM-10039T.</title>
        <authorList>
            <person name="Counts J.A."/>
            <person name="Kelly R.M."/>
        </authorList>
    </citation>
    <scope>NUCLEOTIDE SEQUENCE [LARGE SCALE GENOMIC DNA]</scope>
    <source>
        <strain evidence="1 2">JP7</strain>
    </source>
</reference>
<protein>
    <submittedName>
        <fullName evidence="1">Uncharacterized protein</fullName>
    </submittedName>
</protein>
<name>A0A2U9IKA7_9CREN</name>
<evidence type="ECO:0000313" key="1">
    <source>
        <dbReference type="EMBL" id="AWR96453.1"/>
    </source>
</evidence>